<dbReference type="GO" id="GO:0005829">
    <property type="term" value="C:cytosol"/>
    <property type="evidence" value="ECO:0007669"/>
    <property type="project" value="TreeGrafter"/>
</dbReference>
<name>A0A8C4NA99_EPTBU</name>
<dbReference type="PANTHER" id="PTHR13276">
    <property type="entry name" value="GUANINE NUCLEOTIDE EXCHANGE FACTOR MSS4"/>
    <property type="match status" value="1"/>
</dbReference>
<dbReference type="AlphaFoldDB" id="A0A8C4NA99"/>
<sequence>MDVPAVPGKAAVPCHLVTDQGTNSKSVLCPNCGLLVLRPGLARLTTRQMSLPCVYHKKAVPEAKEPQTETLEHHWVVEDMYTFENVGFTKTTNGAAFGSEPVLRYLACADCEIGPIGWHSPSIVPHKFYVALNRVKHE</sequence>
<dbReference type="InterPro" id="IPR011057">
    <property type="entry name" value="Mss4-like_sf"/>
</dbReference>
<dbReference type="GO" id="GO:0006892">
    <property type="term" value="P:post-Golgi vesicle-mediated transport"/>
    <property type="evidence" value="ECO:0007669"/>
    <property type="project" value="TreeGrafter"/>
</dbReference>
<organism evidence="4 5">
    <name type="scientific">Eptatretus burgeri</name>
    <name type="common">Inshore hagfish</name>
    <dbReference type="NCBI Taxonomy" id="7764"/>
    <lineage>
        <taxon>Eukaryota</taxon>
        <taxon>Metazoa</taxon>
        <taxon>Chordata</taxon>
        <taxon>Craniata</taxon>
        <taxon>Vertebrata</taxon>
        <taxon>Cyclostomata</taxon>
        <taxon>Myxini</taxon>
        <taxon>Myxiniformes</taxon>
        <taxon>Myxinidae</taxon>
        <taxon>Eptatretinae</taxon>
        <taxon>Eptatretus</taxon>
    </lineage>
</organism>
<dbReference type="SUPFAM" id="SSF51316">
    <property type="entry name" value="Mss4-like"/>
    <property type="match status" value="1"/>
</dbReference>
<protein>
    <submittedName>
        <fullName evidence="4">RAB interacting factor</fullName>
    </submittedName>
</protein>
<dbReference type="FunFam" id="2.170.150.10:FF:000005">
    <property type="entry name" value="Guanine nucleotide exchange factor MSS4"/>
    <property type="match status" value="1"/>
</dbReference>
<evidence type="ECO:0000256" key="2">
    <source>
        <dbReference type="ARBA" id="ARBA00022658"/>
    </source>
</evidence>
<evidence type="ECO:0000313" key="4">
    <source>
        <dbReference type="Ensembl" id="ENSEBUP00000003536.1"/>
    </source>
</evidence>
<evidence type="ECO:0000256" key="3">
    <source>
        <dbReference type="ARBA" id="ARBA00022927"/>
    </source>
</evidence>
<dbReference type="PANTHER" id="PTHR13276:SF0">
    <property type="entry name" value="GUANINE NUCLEOTIDE EXCHANGE FACTOR MSS4"/>
    <property type="match status" value="1"/>
</dbReference>
<dbReference type="GO" id="GO:0016020">
    <property type="term" value="C:membrane"/>
    <property type="evidence" value="ECO:0007669"/>
    <property type="project" value="TreeGrafter"/>
</dbReference>
<dbReference type="GO" id="GO:0005085">
    <property type="term" value="F:guanyl-nucleotide exchange factor activity"/>
    <property type="evidence" value="ECO:0007669"/>
    <property type="project" value="UniProtKB-KW"/>
</dbReference>
<keyword evidence="2" id="KW-0344">Guanine-nucleotide releasing factor</keyword>
<dbReference type="OMA" id="VPLMMQK"/>
<evidence type="ECO:0000313" key="5">
    <source>
        <dbReference type="Proteomes" id="UP000694388"/>
    </source>
</evidence>
<dbReference type="InterPro" id="IPR007515">
    <property type="entry name" value="Mss4"/>
</dbReference>
<dbReference type="InterPro" id="IPR011323">
    <property type="entry name" value="Mss4/transl-control_tumour"/>
</dbReference>
<dbReference type="Pfam" id="PF04421">
    <property type="entry name" value="Mss4"/>
    <property type="match status" value="1"/>
</dbReference>
<keyword evidence="3" id="KW-0653">Protein transport</keyword>
<keyword evidence="5" id="KW-1185">Reference proteome</keyword>
<accession>A0A8C4NA99</accession>
<dbReference type="GO" id="GO:0007264">
    <property type="term" value="P:small GTPase-mediated signal transduction"/>
    <property type="evidence" value="ECO:0007669"/>
    <property type="project" value="InterPro"/>
</dbReference>
<dbReference type="Gene3D" id="2.170.150.10">
    <property type="entry name" value="Metal Binding Protein, Guanine Nucleotide Exchange Factor, Chain A"/>
    <property type="match status" value="1"/>
</dbReference>
<dbReference type="Ensembl" id="ENSEBUT00000003910.1">
    <property type="protein sequence ID" value="ENSEBUP00000003536.1"/>
    <property type="gene ID" value="ENSEBUG00000002544.1"/>
</dbReference>
<dbReference type="Proteomes" id="UP000694388">
    <property type="component" value="Unplaced"/>
</dbReference>
<dbReference type="GeneTree" id="ENSGT00390000016889"/>
<dbReference type="GO" id="GO:0015031">
    <property type="term" value="P:protein transport"/>
    <property type="evidence" value="ECO:0007669"/>
    <property type="project" value="UniProtKB-KW"/>
</dbReference>
<proteinExistence type="predicted"/>
<keyword evidence="1" id="KW-0813">Transport</keyword>
<evidence type="ECO:0000256" key="1">
    <source>
        <dbReference type="ARBA" id="ARBA00022448"/>
    </source>
</evidence>
<dbReference type="GO" id="GO:0008270">
    <property type="term" value="F:zinc ion binding"/>
    <property type="evidence" value="ECO:0007669"/>
    <property type="project" value="TreeGrafter"/>
</dbReference>
<reference evidence="4" key="1">
    <citation type="submission" date="2025-08" db="UniProtKB">
        <authorList>
            <consortium name="Ensembl"/>
        </authorList>
    </citation>
    <scope>IDENTIFICATION</scope>
</reference>
<reference evidence="4" key="2">
    <citation type="submission" date="2025-09" db="UniProtKB">
        <authorList>
            <consortium name="Ensembl"/>
        </authorList>
    </citation>
    <scope>IDENTIFICATION</scope>
</reference>
<dbReference type="PROSITE" id="PS51796">
    <property type="entry name" value="MSS4"/>
    <property type="match status" value="1"/>
</dbReference>